<evidence type="ECO:0000256" key="2">
    <source>
        <dbReference type="ARBA" id="ARBA00022723"/>
    </source>
</evidence>
<dbReference type="EMBL" id="JBHSNA010000001">
    <property type="protein sequence ID" value="MFC5564836.1"/>
    <property type="molecule type" value="Genomic_DNA"/>
</dbReference>
<dbReference type="SUPFAM" id="SSF53092">
    <property type="entry name" value="Creatinase/prolidase N-terminal domain"/>
    <property type="match status" value="1"/>
</dbReference>
<sequence length="599" mass="64925">MFQTFTVTADPSHGPARLAALRVLMAEQGLDAVLVPRSDRHQGEYVAPGDERLAWLTGFTGSAGFCAVTAQEAGVFIDGRYRVQVRSQVAPDFTPVNWPETKLSDWLLERLASGHRIGFDPWLHTMDEIATLHATLEPKGLGLVPIENPIDRLWTDRPPPPAAPFTAYPENLAGETHASKRARLAAQLREAGERACVLTLPDSIAWLLNIRGADVACNPVPHAYAVLHEDGTCDLYCQPGKADAILGHLSDGVRVHPETSFVPGLDFLPSPTRLDPKSCPEAIHAFLTTRGITVARGSDPCLLPKARKTAQEIAATTEAHLRDGAAMANFLAWLDREAPTGNLTEIAVVQALEGFRRATNALRDISFDTICGAGAHGAIVHYRVTEATNAPVTLGNLLLVDSGGQYLDGTTDITRTVTVGDPPEGAAQAYTRVLQGMIAISRARFPKGVAGQHLDALARYPLWLAGQDYDHGTGHGVGVFLSVHEGPQRLSRLSDVPLEPGMILSNEPGYYREGAWGIRIENLILVEEAPPLPGGDDRAMLAFHTLTWVPLDRRLIQTDLLSRDERAWIDAYHSGVLDRIGPRVEGETLAWLQAACTPL</sequence>
<keyword evidence="3 7" id="KW-0378">Hydrolase</keyword>
<dbReference type="Pfam" id="PF16189">
    <property type="entry name" value="Creatinase_N_2"/>
    <property type="match status" value="1"/>
</dbReference>
<evidence type="ECO:0000313" key="7">
    <source>
        <dbReference type="EMBL" id="MFC5564836.1"/>
    </source>
</evidence>
<comment type="caution">
    <text evidence="7">The sequence shown here is derived from an EMBL/GenBank/DDBJ whole genome shotgun (WGS) entry which is preliminary data.</text>
</comment>
<dbReference type="Pfam" id="PF01321">
    <property type="entry name" value="Creatinase_N"/>
    <property type="match status" value="1"/>
</dbReference>
<dbReference type="Pfam" id="PF16188">
    <property type="entry name" value="Peptidase_M24_C"/>
    <property type="match status" value="1"/>
</dbReference>
<dbReference type="RefSeq" id="WP_209837503.1">
    <property type="nucleotide sequence ID" value="NZ_JAGGJP010000001.1"/>
</dbReference>
<feature type="domain" description="Creatinase N-terminal" evidence="5">
    <location>
        <begin position="17"/>
        <end position="153"/>
    </location>
</feature>
<dbReference type="InterPro" id="IPR050422">
    <property type="entry name" value="X-Pro_aminopeptidase_P"/>
</dbReference>
<dbReference type="Pfam" id="PF00557">
    <property type="entry name" value="Peptidase_M24"/>
    <property type="match status" value="1"/>
</dbReference>
<dbReference type="SUPFAM" id="SSF55920">
    <property type="entry name" value="Creatinase/aminopeptidase"/>
    <property type="match status" value="1"/>
</dbReference>
<dbReference type="InterPro" id="IPR000587">
    <property type="entry name" value="Creatinase_N"/>
</dbReference>
<protein>
    <submittedName>
        <fullName evidence="7">Aminopeptidase P family protein</fullName>
        <ecNumber evidence="7">3.4.11.-</ecNumber>
    </submittedName>
</protein>
<evidence type="ECO:0000256" key="1">
    <source>
        <dbReference type="ARBA" id="ARBA00008766"/>
    </source>
</evidence>
<reference evidence="8" key="1">
    <citation type="journal article" date="2019" name="Int. J. Syst. Evol. Microbiol.">
        <title>The Global Catalogue of Microorganisms (GCM) 10K type strain sequencing project: providing services to taxonomists for standard genome sequencing and annotation.</title>
        <authorList>
            <consortium name="The Broad Institute Genomics Platform"/>
            <consortium name="The Broad Institute Genome Sequencing Center for Infectious Disease"/>
            <person name="Wu L."/>
            <person name="Ma J."/>
        </authorList>
    </citation>
    <scope>NUCLEOTIDE SEQUENCE [LARGE SCALE GENOMIC DNA]</scope>
    <source>
        <strain evidence="8">KACC 11588</strain>
    </source>
</reference>
<keyword evidence="8" id="KW-1185">Reference proteome</keyword>
<dbReference type="Proteomes" id="UP001596056">
    <property type="component" value="Unassembled WGS sequence"/>
</dbReference>
<organism evidence="7 8">
    <name type="scientific">Rubellimicrobium aerolatum</name>
    <dbReference type="NCBI Taxonomy" id="490979"/>
    <lineage>
        <taxon>Bacteria</taxon>
        <taxon>Pseudomonadati</taxon>
        <taxon>Pseudomonadota</taxon>
        <taxon>Alphaproteobacteria</taxon>
        <taxon>Rhodobacterales</taxon>
        <taxon>Roseobacteraceae</taxon>
        <taxon>Rubellimicrobium</taxon>
    </lineage>
</organism>
<dbReference type="InterPro" id="IPR000994">
    <property type="entry name" value="Pept_M24"/>
</dbReference>
<evidence type="ECO:0000313" key="8">
    <source>
        <dbReference type="Proteomes" id="UP001596056"/>
    </source>
</evidence>
<keyword evidence="2" id="KW-0479">Metal-binding</keyword>
<accession>A0ABW0S7P3</accession>
<keyword evidence="7" id="KW-0031">Aminopeptidase</keyword>
<evidence type="ECO:0000256" key="3">
    <source>
        <dbReference type="ARBA" id="ARBA00022801"/>
    </source>
</evidence>
<proteinExistence type="inferred from homology"/>
<dbReference type="InterPro" id="IPR036005">
    <property type="entry name" value="Creatinase/aminopeptidase-like"/>
</dbReference>
<dbReference type="PANTHER" id="PTHR43763">
    <property type="entry name" value="XAA-PRO AMINOPEPTIDASE 1"/>
    <property type="match status" value="1"/>
</dbReference>
<dbReference type="InterPro" id="IPR032416">
    <property type="entry name" value="Peptidase_M24_C"/>
</dbReference>
<feature type="domain" description="Peptidase M24" evidence="4">
    <location>
        <begin position="317"/>
        <end position="528"/>
    </location>
</feature>
<evidence type="ECO:0000259" key="6">
    <source>
        <dbReference type="Pfam" id="PF16188"/>
    </source>
</evidence>
<gene>
    <name evidence="7" type="ORF">ACFPOC_00175</name>
</gene>
<dbReference type="GO" id="GO:0004177">
    <property type="term" value="F:aminopeptidase activity"/>
    <property type="evidence" value="ECO:0007669"/>
    <property type="project" value="UniProtKB-KW"/>
</dbReference>
<dbReference type="Gene3D" id="3.90.230.10">
    <property type="entry name" value="Creatinase/methionine aminopeptidase superfamily"/>
    <property type="match status" value="1"/>
</dbReference>
<keyword evidence="7" id="KW-0645">Protease</keyword>
<dbReference type="CDD" id="cd01085">
    <property type="entry name" value="APP"/>
    <property type="match status" value="1"/>
</dbReference>
<dbReference type="InterPro" id="IPR029149">
    <property type="entry name" value="Creatin/AminoP/Spt16_N"/>
</dbReference>
<feature type="domain" description="Peptidase M24 C-terminal" evidence="6">
    <location>
        <begin position="540"/>
        <end position="599"/>
    </location>
</feature>
<name>A0ABW0S7P3_9RHOB</name>
<dbReference type="Gene3D" id="3.40.350.10">
    <property type="entry name" value="Creatinase/prolidase N-terminal domain"/>
    <property type="match status" value="2"/>
</dbReference>
<dbReference type="PANTHER" id="PTHR43763:SF6">
    <property type="entry name" value="XAA-PRO AMINOPEPTIDASE 1"/>
    <property type="match status" value="1"/>
</dbReference>
<dbReference type="EC" id="3.4.11.-" evidence="7"/>
<dbReference type="InterPro" id="IPR033740">
    <property type="entry name" value="Pept_M24B"/>
</dbReference>
<comment type="similarity">
    <text evidence="1">Belongs to the peptidase M24B family.</text>
</comment>
<evidence type="ECO:0000259" key="4">
    <source>
        <dbReference type="Pfam" id="PF00557"/>
    </source>
</evidence>
<evidence type="ECO:0000259" key="5">
    <source>
        <dbReference type="Pfam" id="PF01321"/>
    </source>
</evidence>